<sequence>MKRTAKLLSLAAIFGLSFSPAANAEGFDLGADVVSRYVWRGSELGDAVAVQPWLSYTFPGIGVEVGSWASFGFDNDEFNEVDLYATVPFGNFSFTVTDYYFPGYSGVDDDFFEYGDDDDDAHILELSAGYEYGNLSLLGAVNVLGDDDNSLYFEAGYNIYDKDDYAASVFVGGGDGFYTTGNAGGDFNVVAVGLNVSKDIFNASYIINPDQETSFLVLGVTLQP</sequence>
<name>B4S8H8_PROA2</name>
<proteinExistence type="predicted"/>
<protein>
    <submittedName>
        <fullName evidence="2">Uncharacterized protein</fullName>
    </submittedName>
</protein>
<dbReference type="EMBL" id="CP001108">
    <property type="protein sequence ID" value="ACF46365.1"/>
    <property type="molecule type" value="Genomic_DNA"/>
</dbReference>
<dbReference type="RefSeq" id="WP_012505899.1">
    <property type="nucleotide sequence ID" value="NC_011059.1"/>
</dbReference>
<dbReference type="AlphaFoldDB" id="B4S8H8"/>
<dbReference type="STRING" id="290512.Paes_1343"/>
<evidence type="ECO:0000313" key="3">
    <source>
        <dbReference type="Proteomes" id="UP000002725"/>
    </source>
</evidence>
<dbReference type="eggNOG" id="ENOG5032UVK">
    <property type="taxonomic scope" value="Bacteria"/>
</dbReference>
<evidence type="ECO:0000313" key="2">
    <source>
        <dbReference type="EMBL" id="ACF46365.1"/>
    </source>
</evidence>
<dbReference type="KEGG" id="paa:Paes_1343"/>
<organism evidence="2 3">
    <name type="scientific">Prosthecochloris aestuarii (strain DSM 271 / SK 413)</name>
    <dbReference type="NCBI Taxonomy" id="290512"/>
    <lineage>
        <taxon>Bacteria</taxon>
        <taxon>Pseudomonadati</taxon>
        <taxon>Chlorobiota</taxon>
        <taxon>Chlorobiia</taxon>
        <taxon>Chlorobiales</taxon>
        <taxon>Chlorobiaceae</taxon>
        <taxon>Prosthecochloris</taxon>
    </lineage>
</organism>
<keyword evidence="3" id="KW-1185">Reference proteome</keyword>
<keyword evidence="1" id="KW-0732">Signal</keyword>
<feature type="chain" id="PRO_5002823016" evidence="1">
    <location>
        <begin position="25"/>
        <end position="224"/>
    </location>
</feature>
<evidence type="ECO:0000256" key="1">
    <source>
        <dbReference type="SAM" id="SignalP"/>
    </source>
</evidence>
<gene>
    <name evidence="2" type="ordered locus">Paes_1343</name>
</gene>
<dbReference type="HOGENOM" id="CLU_082062_0_0_10"/>
<feature type="signal peptide" evidence="1">
    <location>
        <begin position="1"/>
        <end position="24"/>
    </location>
</feature>
<reference evidence="2" key="1">
    <citation type="submission" date="2008-06" db="EMBL/GenBank/DDBJ databases">
        <title>Complete sequence of chromosome of Prosthecochloris aestuarii DSM 271.</title>
        <authorList>
            <consortium name="US DOE Joint Genome Institute"/>
            <person name="Lucas S."/>
            <person name="Copeland A."/>
            <person name="Lapidus A."/>
            <person name="Glavina del Rio T."/>
            <person name="Dalin E."/>
            <person name="Tice H."/>
            <person name="Bruce D."/>
            <person name="Goodwin L."/>
            <person name="Pitluck S."/>
            <person name="Schmutz J."/>
            <person name="Larimer F."/>
            <person name="Land M."/>
            <person name="Hauser L."/>
            <person name="Kyrpides N."/>
            <person name="Anderson I."/>
            <person name="Liu Z."/>
            <person name="Li T."/>
            <person name="Zhao F."/>
            <person name="Overmann J."/>
            <person name="Bryant D.A."/>
            <person name="Richardson P."/>
        </authorList>
    </citation>
    <scope>NUCLEOTIDE SEQUENCE [LARGE SCALE GENOMIC DNA]</scope>
    <source>
        <strain evidence="2">DSM 271</strain>
    </source>
</reference>
<dbReference type="Proteomes" id="UP000002725">
    <property type="component" value="Chromosome"/>
</dbReference>
<accession>B4S8H8</accession>